<evidence type="ECO:0000259" key="1">
    <source>
        <dbReference type="PROSITE" id="PS50995"/>
    </source>
</evidence>
<evidence type="ECO:0000313" key="2">
    <source>
        <dbReference type="EMBL" id="GAB46931.1"/>
    </source>
</evidence>
<evidence type="ECO:0000313" key="3">
    <source>
        <dbReference type="Proteomes" id="UP000004367"/>
    </source>
</evidence>
<dbReference type="AlphaFoldDB" id="H5UMH3"/>
<comment type="caution">
    <text evidence="2">The sequence shown here is derived from an EMBL/GenBank/DDBJ whole genome shotgun (WGS) entry which is preliminary data.</text>
</comment>
<dbReference type="Gene3D" id="1.10.10.10">
    <property type="entry name" value="Winged helix-like DNA-binding domain superfamily/Winged helix DNA-binding domain"/>
    <property type="match status" value="1"/>
</dbReference>
<dbReference type="eggNOG" id="COG1846">
    <property type="taxonomic scope" value="Bacteria"/>
</dbReference>
<sequence length="145" mass="16170">MWRRWLTVTGALPGALGAQLQADSRLSTADFSVLVQLSEAEGERYRIAELADALQWERSRLSHQLTRMEKRGLVRREECTHDGRGAFAVLTDEGRDRLVQAAPGHARLVRGIFFDDIPAEDLDAFERVLTRLDERIAAAAAPASD</sequence>
<dbReference type="SUPFAM" id="SSF46785">
    <property type="entry name" value="Winged helix' DNA-binding domain"/>
    <property type="match status" value="1"/>
</dbReference>
<dbReference type="SMART" id="SM00347">
    <property type="entry name" value="HTH_MARR"/>
    <property type="match status" value="1"/>
</dbReference>
<gene>
    <name evidence="2" type="ORF">MOPEL_001_00490</name>
</gene>
<dbReference type="PROSITE" id="PS50995">
    <property type="entry name" value="HTH_MARR_2"/>
    <property type="match status" value="1"/>
</dbReference>
<dbReference type="InterPro" id="IPR000835">
    <property type="entry name" value="HTH_MarR-typ"/>
</dbReference>
<dbReference type="GO" id="GO:0003700">
    <property type="term" value="F:DNA-binding transcription factor activity"/>
    <property type="evidence" value="ECO:0007669"/>
    <property type="project" value="InterPro"/>
</dbReference>
<proteinExistence type="predicted"/>
<keyword evidence="3" id="KW-1185">Reference proteome</keyword>
<name>H5UMH3_9MICO</name>
<dbReference type="PRINTS" id="PR00598">
    <property type="entry name" value="HTHMARR"/>
</dbReference>
<dbReference type="Pfam" id="PF01047">
    <property type="entry name" value="MarR"/>
    <property type="match status" value="1"/>
</dbReference>
<dbReference type="EMBL" id="BAFE01000001">
    <property type="protein sequence ID" value="GAB46931.1"/>
    <property type="molecule type" value="Genomic_DNA"/>
</dbReference>
<dbReference type="PANTHER" id="PTHR33164:SF99">
    <property type="entry name" value="MARR FAMILY REGULATORY PROTEIN"/>
    <property type="match status" value="1"/>
</dbReference>
<reference evidence="2 3" key="1">
    <citation type="submission" date="2012-02" db="EMBL/GenBank/DDBJ databases">
        <title>Whole genome shotgun sequence of Mobilicoccus pelagius NBRC 104925.</title>
        <authorList>
            <person name="Yoshida Y."/>
            <person name="Hosoyama A."/>
            <person name="Tsuchikane K."/>
            <person name="Katsumata H."/>
            <person name="Yamazaki S."/>
            <person name="Fujita N."/>
        </authorList>
    </citation>
    <scope>NUCLEOTIDE SEQUENCE [LARGE SCALE GENOMIC DNA]</scope>
    <source>
        <strain evidence="2 3">NBRC 104925</strain>
    </source>
</reference>
<dbReference type="InterPro" id="IPR039422">
    <property type="entry name" value="MarR/SlyA-like"/>
</dbReference>
<accession>H5UMH3</accession>
<dbReference type="InterPro" id="IPR036388">
    <property type="entry name" value="WH-like_DNA-bd_sf"/>
</dbReference>
<protein>
    <submittedName>
        <fullName evidence="2">Putative MarR family transcriptional regulator</fullName>
    </submittedName>
</protein>
<dbReference type="GO" id="GO:0006950">
    <property type="term" value="P:response to stress"/>
    <property type="evidence" value="ECO:0007669"/>
    <property type="project" value="TreeGrafter"/>
</dbReference>
<dbReference type="InterPro" id="IPR036390">
    <property type="entry name" value="WH_DNA-bd_sf"/>
</dbReference>
<dbReference type="STRING" id="1089455.MOPEL_001_00490"/>
<feature type="domain" description="HTH marR-type" evidence="1">
    <location>
        <begin position="1"/>
        <end position="134"/>
    </location>
</feature>
<organism evidence="2 3">
    <name type="scientific">Mobilicoccus pelagius NBRC 104925</name>
    <dbReference type="NCBI Taxonomy" id="1089455"/>
    <lineage>
        <taxon>Bacteria</taxon>
        <taxon>Bacillati</taxon>
        <taxon>Actinomycetota</taxon>
        <taxon>Actinomycetes</taxon>
        <taxon>Micrococcales</taxon>
        <taxon>Dermatophilaceae</taxon>
        <taxon>Mobilicoccus</taxon>
    </lineage>
</organism>
<dbReference type="PANTHER" id="PTHR33164">
    <property type="entry name" value="TRANSCRIPTIONAL REGULATOR, MARR FAMILY"/>
    <property type="match status" value="1"/>
</dbReference>
<dbReference type="Proteomes" id="UP000004367">
    <property type="component" value="Unassembled WGS sequence"/>
</dbReference>